<evidence type="ECO:0000313" key="2">
    <source>
        <dbReference type="EMBL" id="QDR82286.1"/>
    </source>
</evidence>
<dbReference type="InterPro" id="IPR000257">
    <property type="entry name" value="Uroporphyrinogen_deCOase"/>
</dbReference>
<dbReference type="Gene3D" id="3.20.20.210">
    <property type="match status" value="1"/>
</dbReference>
<dbReference type="OrthoDB" id="1674563at2"/>
<dbReference type="GO" id="GO:0004853">
    <property type="term" value="F:uroporphyrinogen decarboxylase activity"/>
    <property type="evidence" value="ECO:0007669"/>
    <property type="project" value="InterPro"/>
</dbReference>
<dbReference type="Proteomes" id="UP000320776">
    <property type="component" value="Chromosome"/>
</dbReference>
<protein>
    <submittedName>
        <fullName evidence="2">Uroporphyrinogen decarboxylase (URO-D)</fullName>
    </submittedName>
</protein>
<dbReference type="InterPro" id="IPR052024">
    <property type="entry name" value="Methanogen_methyltrans"/>
</dbReference>
<dbReference type="EMBL" id="CP036259">
    <property type="protein sequence ID" value="QDR82286.1"/>
    <property type="molecule type" value="Genomic_DNA"/>
</dbReference>
<evidence type="ECO:0000313" key="3">
    <source>
        <dbReference type="Proteomes" id="UP000320776"/>
    </source>
</evidence>
<dbReference type="InterPro" id="IPR038071">
    <property type="entry name" value="UROD/MetE-like_sf"/>
</dbReference>
<name>A0A517DYG4_9FIRM</name>
<dbReference type="PANTHER" id="PTHR47099:SF1">
    <property type="entry name" value="METHYLCOBAMIDE:COM METHYLTRANSFERASE MTBA"/>
    <property type="match status" value="1"/>
</dbReference>
<feature type="domain" description="Uroporphyrinogen decarboxylase (URO-D)" evidence="1">
    <location>
        <begin position="181"/>
        <end position="385"/>
    </location>
</feature>
<gene>
    <name evidence="2" type="ORF">SPTER_37110</name>
</gene>
<accession>A0A517DYG4</accession>
<dbReference type="Pfam" id="PF01208">
    <property type="entry name" value="URO-D"/>
    <property type="match status" value="1"/>
</dbReference>
<proteinExistence type="predicted"/>
<dbReference type="RefSeq" id="WP_144351686.1">
    <property type="nucleotide sequence ID" value="NZ_CP036259.1"/>
</dbReference>
<dbReference type="SUPFAM" id="SSF51726">
    <property type="entry name" value="UROD/MetE-like"/>
    <property type="match status" value="1"/>
</dbReference>
<dbReference type="PANTHER" id="PTHR47099">
    <property type="entry name" value="METHYLCOBAMIDE:COM METHYLTRANSFERASE MTBA"/>
    <property type="match status" value="1"/>
</dbReference>
<sequence length="456" mass="52001">MSLEMQKLYDERLGRYQATIALEPTDRIPIASGSCYLAEVYSGATNQEIIYDPDKWLQAEMAFIKDFPEIDTLRDNRVWAPLYDAVGCKTYKLPGRDLPPNQHFQFVEEEYMQADEYELLIQDPGLFMLNKFLPRVLGEYGSPDANRSHMAFLKAGMGQMMMNNIMRNRSLQLQTVCGMPQPTTGVFIAPFDVLGDVLRGLRGALMDTYRRPRQVLEACDVLVDVMVRFALSTADPLRRYPIFVPTHKACFMSPKQFDTFYWPSFKRVLEKLIAAGYTVRAYLEGDWKQHWHHFNELPQGKVLCDIDTQGDIFKAKADFGRQQAISGGIHDSTFILGTPAEVAERVHHLCETVGKGGGFIINGGCNIPYDTKPENFRAMIDTIMQYGWYDKNCKPVPKPPAAAASAPDDIARQYRITPWATRVKELGGVRGDEAMIQQPWDQLEAMAFNWLWTWTM</sequence>
<evidence type="ECO:0000259" key="1">
    <source>
        <dbReference type="Pfam" id="PF01208"/>
    </source>
</evidence>
<organism evidence="2 3">
    <name type="scientific">Sporomusa termitida</name>
    <dbReference type="NCBI Taxonomy" id="2377"/>
    <lineage>
        <taxon>Bacteria</taxon>
        <taxon>Bacillati</taxon>
        <taxon>Bacillota</taxon>
        <taxon>Negativicutes</taxon>
        <taxon>Selenomonadales</taxon>
        <taxon>Sporomusaceae</taxon>
        <taxon>Sporomusa</taxon>
    </lineage>
</organism>
<dbReference type="GO" id="GO:0006779">
    <property type="term" value="P:porphyrin-containing compound biosynthetic process"/>
    <property type="evidence" value="ECO:0007669"/>
    <property type="project" value="InterPro"/>
</dbReference>
<reference evidence="2 3" key="1">
    <citation type="submission" date="2019-02" db="EMBL/GenBank/DDBJ databases">
        <title>Closed genome of Sporomusa termitida DSM 4440.</title>
        <authorList>
            <person name="Poehlein A."/>
            <person name="Daniel R."/>
        </authorList>
    </citation>
    <scope>NUCLEOTIDE SEQUENCE [LARGE SCALE GENOMIC DNA]</scope>
    <source>
        <strain evidence="2 3">DSM 4440</strain>
    </source>
</reference>
<keyword evidence="3" id="KW-1185">Reference proteome</keyword>
<dbReference type="AlphaFoldDB" id="A0A517DYG4"/>
<dbReference type="KEGG" id="sted:SPTER_37110"/>